<reference evidence="4" key="1">
    <citation type="submission" date="2011-08" db="EMBL/GenBank/DDBJ databases">
        <title>The draft genome of Latimeria chalumnae.</title>
        <authorList>
            <person name="Di Palma F."/>
            <person name="Alfoldi J."/>
            <person name="Johnson J."/>
            <person name="Berlin A."/>
            <person name="Gnerre S."/>
            <person name="Jaffe D."/>
            <person name="MacCallum I."/>
            <person name="Young S."/>
            <person name="Walker B.J."/>
            <person name="Lander E."/>
            <person name="Lindblad-Toh K."/>
        </authorList>
    </citation>
    <scope>NUCLEOTIDE SEQUENCE [LARGE SCALE GENOMIC DNA]</scope>
    <source>
        <strain evidence="4">Wild caught</strain>
    </source>
</reference>
<dbReference type="EMBL" id="AFYH01229194">
    <property type="status" value="NOT_ANNOTATED_CDS"/>
    <property type="molecule type" value="Genomic_DNA"/>
</dbReference>
<dbReference type="GO" id="GO:0003677">
    <property type="term" value="F:DNA binding"/>
    <property type="evidence" value="ECO:0007669"/>
    <property type="project" value="InterPro"/>
</dbReference>
<keyword evidence="2" id="KW-0539">Nucleus</keyword>
<protein>
    <submittedName>
        <fullName evidence="3">Uncharacterized protein</fullName>
    </submittedName>
</protein>
<dbReference type="InterPro" id="IPR036617">
    <property type="entry name" value="BAF_sf"/>
</dbReference>
<dbReference type="OMA" id="KHRDFMA"/>
<dbReference type="Gene3D" id="1.10.150.40">
    <property type="entry name" value="Barrier-to-autointegration factor, BAF"/>
    <property type="match status" value="1"/>
</dbReference>
<dbReference type="PANTHER" id="PTHR47507:SF6">
    <property type="entry name" value="BARRIER-TO-AUTOINTEGRATION FACTOR"/>
    <property type="match status" value="1"/>
</dbReference>
<dbReference type="PANTHER" id="PTHR47507">
    <property type="entry name" value="BARRIER TO AUTOINTEGRATION FACTOR 2"/>
    <property type="match status" value="1"/>
</dbReference>
<sequence length="89" mass="10226">SMTTSHKHKGFIRKPMEDKAVEALPGIGKVLGGRLRHNGYGKAKNVLRQFRVLKKKERAFEDWLKDTCGANMKQAADCYEGLLEWSRRH</sequence>
<evidence type="ECO:0000256" key="1">
    <source>
        <dbReference type="ARBA" id="ARBA00004123"/>
    </source>
</evidence>
<evidence type="ECO:0000256" key="2">
    <source>
        <dbReference type="ARBA" id="ARBA00023242"/>
    </source>
</evidence>
<dbReference type="GO" id="GO:0051276">
    <property type="term" value="P:chromosome organization"/>
    <property type="evidence" value="ECO:0007669"/>
    <property type="project" value="TreeGrafter"/>
</dbReference>
<dbReference type="InterPro" id="IPR004122">
    <property type="entry name" value="BAF_prot"/>
</dbReference>
<dbReference type="Ensembl" id="ENSLACT00000000692.1">
    <property type="protein sequence ID" value="ENSLACP00000000686.1"/>
    <property type="gene ID" value="ENSLACG00000000613.1"/>
</dbReference>
<dbReference type="GO" id="GO:0005634">
    <property type="term" value="C:nucleus"/>
    <property type="evidence" value="ECO:0007669"/>
    <property type="project" value="UniProtKB-SubCell"/>
</dbReference>
<evidence type="ECO:0000313" key="4">
    <source>
        <dbReference type="Proteomes" id="UP000008672"/>
    </source>
</evidence>
<evidence type="ECO:0000313" key="3">
    <source>
        <dbReference type="Ensembl" id="ENSLACP00000000686.1"/>
    </source>
</evidence>
<reference evidence="3" key="2">
    <citation type="submission" date="2025-08" db="UniProtKB">
        <authorList>
            <consortium name="Ensembl"/>
        </authorList>
    </citation>
    <scope>IDENTIFICATION</scope>
</reference>
<dbReference type="GeneTree" id="ENSGT00940000167655"/>
<dbReference type="Proteomes" id="UP000008672">
    <property type="component" value="Unassembled WGS sequence"/>
</dbReference>
<dbReference type="InParanoid" id="H2ZTG5"/>
<reference evidence="3" key="3">
    <citation type="submission" date="2025-09" db="UniProtKB">
        <authorList>
            <consortium name="Ensembl"/>
        </authorList>
    </citation>
    <scope>IDENTIFICATION</scope>
</reference>
<dbReference type="HOGENOM" id="CLU_167806_0_0_1"/>
<accession>H2ZTG5</accession>
<dbReference type="SMART" id="SM01023">
    <property type="entry name" value="BAF"/>
    <property type="match status" value="1"/>
</dbReference>
<dbReference type="AlphaFoldDB" id="H2ZTG5"/>
<dbReference type="SUPFAM" id="SSF47798">
    <property type="entry name" value="Barrier-to-autointegration factor, BAF"/>
    <property type="match status" value="1"/>
</dbReference>
<dbReference type="eggNOG" id="KOG4233">
    <property type="taxonomic scope" value="Eukaryota"/>
</dbReference>
<dbReference type="Bgee" id="ENSLACG00000000613">
    <property type="expression patterns" value="Expressed in chordate pharynx and 4 other cell types or tissues"/>
</dbReference>
<proteinExistence type="predicted"/>
<dbReference type="GO" id="GO:0000793">
    <property type="term" value="C:condensed chromosome"/>
    <property type="evidence" value="ECO:0007669"/>
    <property type="project" value="TreeGrafter"/>
</dbReference>
<dbReference type="STRING" id="7897.ENSLACP00000000686"/>
<organism evidence="3 4">
    <name type="scientific">Latimeria chalumnae</name>
    <name type="common">Coelacanth</name>
    <dbReference type="NCBI Taxonomy" id="7897"/>
    <lineage>
        <taxon>Eukaryota</taxon>
        <taxon>Metazoa</taxon>
        <taxon>Chordata</taxon>
        <taxon>Craniata</taxon>
        <taxon>Vertebrata</taxon>
        <taxon>Euteleostomi</taxon>
        <taxon>Coelacanthiformes</taxon>
        <taxon>Coelacanthidae</taxon>
        <taxon>Latimeria</taxon>
    </lineage>
</organism>
<comment type="subcellular location">
    <subcellularLocation>
        <location evidence="1">Nucleus</location>
    </subcellularLocation>
</comment>
<name>H2ZTG5_LATCH</name>
<dbReference type="InterPro" id="IPR051387">
    <property type="entry name" value="BAF"/>
</dbReference>
<dbReference type="Pfam" id="PF02961">
    <property type="entry name" value="SAM_BAF"/>
    <property type="match status" value="1"/>
</dbReference>
<keyword evidence="4" id="KW-1185">Reference proteome</keyword>